<dbReference type="EMBL" id="VSSQ01041455">
    <property type="protein sequence ID" value="MPM94884.1"/>
    <property type="molecule type" value="Genomic_DNA"/>
</dbReference>
<organism evidence="2">
    <name type="scientific">bioreactor metagenome</name>
    <dbReference type="NCBI Taxonomy" id="1076179"/>
    <lineage>
        <taxon>unclassified sequences</taxon>
        <taxon>metagenomes</taxon>
        <taxon>ecological metagenomes</taxon>
    </lineage>
</organism>
<dbReference type="CDD" id="cd01948">
    <property type="entry name" value="EAL"/>
    <property type="match status" value="1"/>
</dbReference>
<name>A0A645DZC5_9ZZZZ</name>
<proteinExistence type="predicted"/>
<dbReference type="AlphaFoldDB" id="A0A645DZC5"/>
<dbReference type="Gene3D" id="3.20.20.450">
    <property type="entry name" value="EAL domain"/>
    <property type="match status" value="1"/>
</dbReference>
<reference evidence="2" key="1">
    <citation type="submission" date="2019-08" db="EMBL/GenBank/DDBJ databases">
        <authorList>
            <person name="Kucharzyk K."/>
            <person name="Murdoch R.W."/>
            <person name="Higgins S."/>
            <person name="Loffler F."/>
        </authorList>
    </citation>
    <scope>NUCLEOTIDE SEQUENCE</scope>
</reference>
<protein>
    <submittedName>
        <fullName evidence="2">Putative signaling protein</fullName>
    </submittedName>
</protein>
<dbReference type="PANTHER" id="PTHR33121">
    <property type="entry name" value="CYCLIC DI-GMP PHOSPHODIESTERASE PDEF"/>
    <property type="match status" value="1"/>
</dbReference>
<dbReference type="InterPro" id="IPR050706">
    <property type="entry name" value="Cyclic-di-GMP_PDE-like"/>
</dbReference>
<dbReference type="PANTHER" id="PTHR33121:SF70">
    <property type="entry name" value="SIGNALING PROTEIN YKOW"/>
    <property type="match status" value="1"/>
</dbReference>
<comment type="caution">
    <text evidence="2">The sequence shown here is derived from an EMBL/GenBank/DDBJ whole genome shotgun (WGS) entry which is preliminary data.</text>
</comment>
<dbReference type="SUPFAM" id="SSF141868">
    <property type="entry name" value="EAL domain-like"/>
    <property type="match status" value="1"/>
</dbReference>
<gene>
    <name evidence="2" type="ORF">SDC9_142033</name>
</gene>
<feature type="domain" description="EAL" evidence="1">
    <location>
        <begin position="1"/>
        <end position="252"/>
    </location>
</feature>
<dbReference type="SMART" id="SM00052">
    <property type="entry name" value="EAL"/>
    <property type="match status" value="1"/>
</dbReference>
<dbReference type="Pfam" id="PF00563">
    <property type="entry name" value="EAL"/>
    <property type="match status" value="1"/>
</dbReference>
<sequence length="260" mass="30059">MLKDLCQGMENGEFEIYFQPIIDVKAGCVDKIEALVRWNHPQKGFLNPSSFIKIAEESREIIPLGEYVFGEIMESMDLLKGTKYEKIPVSFNVSPIQLELKGYADDLIRIIHENQIDSSDLYIEITEAAILSQATEVQENLQKLRKAGFRIAIDDFGIQYSSLSYLERLDYDVLKIDSHFVQNIHKGKTSVMIFMFIKKLADEFGKECIVEGVETEEQLEQILKIGFHRIQGFYYAKPMSVRELLQYKLPEAGWKEARRD</sequence>
<dbReference type="InterPro" id="IPR035919">
    <property type="entry name" value="EAL_sf"/>
</dbReference>
<accession>A0A645DZC5</accession>
<dbReference type="PROSITE" id="PS50883">
    <property type="entry name" value="EAL"/>
    <property type="match status" value="1"/>
</dbReference>
<evidence type="ECO:0000313" key="2">
    <source>
        <dbReference type="EMBL" id="MPM94884.1"/>
    </source>
</evidence>
<dbReference type="GO" id="GO:0071111">
    <property type="term" value="F:cyclic-guanylate-specific phosphodiesterase activity"/>
    <property type="evidence" value="ECO:0007669"/>
    <property type="project" value="InterPro"/>
</dbReference>
<evidence type="ECO:0000259" key="1">
    <source>
        <dbReference type="PROSITE" id="PS50883"/>
    </source>
</evidence>
<dbReference type="InterPro" id="IPR001633">
    <property type="entry name" value="EAL_dom"/>
</dbReference>